<proteinExistence type="predicted"/>
<feature type="compositionally biased region" description="Polar residues" evidence="1">
    <location>
        <begin position="106"/>
        <end position="121"/>
    </location>
</feature>
<comment type="caution">
    <text evidence="2">The sequence shown here is derived from an EMBL/GenBank/DDBJ whole genome shotgun (WGS) entry which is preliminary data.</text>
</comment>
<keyword evidence="3" id="KW-1185">Reference proteome</keyword>
<organism evidence="2 3">
    <name type="scientific">Prorocentrum cordatum</name>
    <dbReference type="NCBI Taxonomy" id="2364126"/>
    <lineage>
        <taxon>Eukaryota</taxon>
        <taxon>Sar</taxon>
        <taxon>Alveolata</taxon>
        <taxon>Dinophyceae</taxon>
        <taxon>Prorocentrales</taxon>
        <taxon>Prorocentraceae</taxon>
        <taxon>Prorocentrum</taxon>
    </lineage>
</organism>
<protein>
    <submittedName>
        <fullName evidence="2">Uncharacterized protein</fullName>
    </submittedName>
</protein>
<evidence type="ECO:0000256" key="1">
    <source>
        <dbReference type="SAM" id="MobiDB-lite"/>
    </source>
</evidence>
<feature type="compositionally biased region" description="Low complexity" evidence="1">
    <location>
        <begin position="74"/>
        <end position="93"/>
    </location>
</feature>
<sequence>MQADPHVSLPRRLAGPDHDQHAVVLLAATVDGRHGGARSDRELALARVLGRARARLRFRWRVYRAALHGPCVTSPSEAPSSRHAAPPSPSGGSTVRSAMGPPPVTRGTSGCSMTRPCSSSHHPVLAVDRPARRGPPAGGQHPGDLAELDPAGAGVHTPEPPALRPGARRSGDRQPTTSPILAAPILRPASVCRSASAS</sequence>
<dbReference type="Proteomes" id="UP001189429">
    <property type="component" value="Unassembled WGS sequence"/>
</dbReference>
<feature type="region of interest" description="Disordered" evidence="1">
    <location>
        <begin position="70"/>
        <end position="198"/>
    </location>
</feature>
<accession>A0ABN9TVL3</accession>
<reference evidence="2" key="1">
    <citation type="submission" date="2023-10" db="EMBL/GenBank/DDBJ databases">
        <authorList>
            <person name="Chen Y."/>
            <person name="Shah S."/>
            <person name="Dougan E. K."/>
            <person name="Thang M."/>
            <person name="Chan C."/>
        </authorList>
    </citation>
    <scope>NUCLEOTIDE SEQUENCE [LARGE SCALE GENOMIC DNA]</scope>
</reference>
<gene>
    <name evidence="2" type="ORF">PCOR1329_LOCUS42736</name>
</gene>
<evidence type="ECO:0000313" key="3">
    <source>
        <dbReference type="Proteomes" id="UP001189429"/>
    </source>
</evidence>
<name>A0ABN9TVL3_9DINO</name>
<evidence type="ECO:0000313" key="2">
    <source>
        <dbReference type="EMBL" id="CAK0850304.1"/>
    </source>
</evidence>
<dbReference type="EMBL" id="CAUYUJ010015137">
    <property type="protein sequence ID" value="CAK0850304.1"/>
    <property type="molecule type" value="Genomic_DNA"/>
</dbReference>